<dbReference type="Proteomes" id="UP000736335">
    <property type="component" value="Unassembled WGS sequence"/>
</dbReference>
<dbReference type="Pfam" id="PF12051">
    <property type="entry name" value="DUF3533"/>
    <property type="match status" value="1"/>
</dbReference>
<dbReference type="PANTHER" id="PTHR34814">
    <property type="entry name" value="NITROSOGUANIDINE RESISTANCE PROTEIN SNG1"/>
    <property type="match status" value="1"/>
</dbReference>
<dbReference type="OrthoDB" id="2140105at2759"/>
<keyword evidence="4" id="KW-1185">Reference proteome</keyword>
<dbReference type="GO" id="GO:0016020">
    <property type="term" value="C:membrane"/>
    <property type="evidence" value="ECO:0007669"/>
    <property type="project" value="TreeGrafter"/>
</dbReference>
<keyword evidence="1" id="KW-1133">Transmembrane helix</keyword>
<keyword evidence="1" id="KW-0812">Transmembrane</keyword>
<name>A0A9P6HFE7_9AGAM</name>
<feature type="transmembrane region" description="Helical" evidence="1">
    <location>
        <begin position="372"/>
        <end position="389"/>
    </location>
</feature>
<dbReference type="InterPro" id="IPR022703">
    <property type="entry name" value="DUF3533"/>
</dbReference>
<protein>
    <recommendedName>
        <fullName evidence="2">DUF3533 domain-containing protein</fullName>
    </recommendedName>
</protein>
<feature type="transmembrane region" description="Helical" evidence="1">
    <location>
        <begin position="306"/>
        <end position="328"/>
    </location>
</feature>
<evidence type="ECO:0000313" key="4">
    <source>
        <dbReference type="Proteomes" id="UP000736335"/>
    </source>
</evidence>
<sequence>MQSDVSPSLQSNDNLTVIPGKRGLLSASGSTVQILSEDPPFSHGFFDKDPESSKARSLYFKVVVGTLVLVLTYVIWGVLPIYWASVFDLYSHAHKLHGWVVDLDGGLIGQTVSETFIGSSGPVTQMTWMTPPSGMNLTTPEQFERALVDEKIWGIITINGNSTDYLNQVLSSGNGTYNGTSAVTLYINEARNSNAVRSFVLPQAEAIMAQIETKFAIRQAARLGSSGLDTASLLTNVPLALVNPVSYTLNNVRPFDTAVVTVVNFVGLIYVTIISFVTVVANYSATTMASKLFPRLTIRSLIAVRLGFYFISYFILSCFISLLNLAFGTPFSRHYGSSGIVIYWMMAWAAMLALGLTLDAMILLLTTKFIPFFLILWIVSNVAISSYPFELLPGVFKYGYAMPFYNLSRTVLAICFNTKNDIGMNFGIQLSWVVLNIFTISLFSYVISKLYLKKHPTFRGIAHPEKRNASLV</sequence>
<feature type="transmembrane region" description="Helical" evidence="1">
    <location>
        <begin position="340"/>
        <end position="365"/>
    </location>
</feature>
<accession>A0A9P6HFE7</accession>
<dbReference type="AlphaFoldDB" id="A0A9P6HFE7"/>
<dbReference type="InterPro" id="IPR053001">
    <property type="entry name" value="MNNG_permease-like"/>
</dbReference>
<gene>
    <name evidence="3" type="ORF">BJ322DRAFT_1006104</name>
</gene>
<feature type="transmembrane region" description="Helical" evidence="1">
    <location>
        <begin position="258"/>
        <end position="285"/>
    </location>
</feature>
<evidence type="ECO:0000259" key="2">
    <source>
        <dbReference type="Pfam" id="PF12051"/>
    </source>
</evidence>
<dbReference type="EMBL" id="WIUZ02000007">
    <property type="protein sequence ID" value="KAF9785554.1"/>
    <property type="molecule type" value="Genomic_DNA"/>
</dbReference>
<feature type="domain" description="DUF3533" evidence="2">
    <location>
        <begin position="68"/>
        <end position="437"/>
    </location>
</feature>
<proteinExistence type="predicted"/>
<comment type="caution">
    <text evidence="3">The sequence shown here is derived from an EMBL/GenBank/DDBJ whole genome shotgun (WGS) entry which is preliminary data.</text>
</comment>
<feature type="transmembrane region" description="Helical" evidence="1">
    <location>
        <begin position="58"/>
        <end position="83"/>
    </location>
</feature>
<reference evidence="3" key="2">
    <citation type="submission" date="2020-11" db="EMBL/GenBank/DDBJ databases">
        <authorList>
            <consortium name="DOE Joint Genome Institute"/>
            <person name="Kuo A."/>
            <person name="Miyauchi S."/>
            <person name="Kiss E."/>
            <person name="Drula E."/>
            <person name="Kohler A."/>
            <person name="Sanchez-Garcia M."/>
            <person name="Andreopoulos B."/>
            <person name="Barry K.W."/>
            <person name="Bonito G."/>
            <person name="Buee M."/>
            <person name="Carver A."/>
            <person name="Chen C."/>
            <person name="Cichocki N."/>
            <person name="Clum A."/>
            <person name="Culley D."/>
            <person name="Crous P.W."/>
            <person name="Fauchery L."/>
            <person name="Girlanda M."/>
            <person name="Hayes R."/>
            <person name="Keri Z."/>
            <person name="Labutti K."/>
            <person name="Lipzen A."/>
            <person name="Lombard V."/>
            <person name="Magnuson J."/>
            <person name="Maillard F."/>
            <person name="Morin E."/>
            <person name="Murat C."/>
            <person name="Nolan M."/>
            <person name="Ohm R."/>
            <person name="Pangilinan J."/>
            <person name="Pereira M."/>
            <person name="Perotto S."/>
            <person name="Peter M."/>
            <person name="Riley R."/>
            <person name="Sitrit Y."/>
            <person name="Stielow B."/>
            <person name="Szollosi G."/>
            <person name="Zifcakova L."/>
            <person name="Stursova M."/>
            <person name="Spatafora J.W."/>
            <person name="Tedersoo L."/>
            <person name="Vaario L.-M."/>
            <person name="Yamada A."/>
            <person name="Yan M."/>
            <person name="Wang P."/>
            <person name="Xu J."/>
            <person name="Bruns T."/>
            <person name="Baldrian P."/>
            <person name="Vilgalys R."/>
            <person name="Henrissat B."/>
            <person name="Grigoriev I.V."/>
            <person name="Hibbett D."/>
            <person name="Nagy L.G."/>
            <person name="Martin F.M."/>
        </authorList>
    </citation>
    <scope>NUCLEOTIDE SEQUENCE</scope>
    <source>
        <strain evidence="3">UH-Tt-Lm1</strain>
    </source>
</reference>
<reference evidence="3" key="1">
    <citation type="journal article" date="2020" name="Nat. Commun.">
        <title>Large-scale genome sequencing of mycorrhizal fungi provides insights into the early evolution of symbiotic traits.</title>
        <authorList>
            <person name="Miyauchi S."/>
            <person name="Kiss E."/>
            <person name="Kuo A."/>
            <person name="Drula E."/>
            <person name="Kohler A."/>
            <person name="Sanchez-Garcia M."/>
            <person name="Morin E."/>
            <person name="Andreopoulos B."/>
            <person name="Barry K.W."/>
            <person name="Bonito G."/>
            <person name="Buee M."/>
            <person name="Carver A."/>
            <person name="Chen C."/>
            <person name="Cichocki N."/>
            <person name="Clum A."/>
            <person name="Culley D."/>
            <person name="Crous P.W."/>
            <person name="Fauchery L."/>
            <person name="Girlanda M."/>
            <person name="Hayes R.D."/>
            <person name="Keri Z."/>
            <person name="LaButti K."/>
            <person name="Lipzen A."/>
            <person name="Lombard V."/>
            <person name="Magnuson J."/>
            <person name="Maillard F."/>
            <person name="Murat C."/>
            <person name="Nolan M."/>
            <person name="Ohm R.A."/>
            <person name="Pangilinan J."/>
            <person name="Pereira M.F."/>
            <person name="Perotto S."/>
            <person name="Peter M."/>
            <person name="Pfister S."/>
            <person name="Riley R."/>
            <person name="Sitrit Y."/>
            <person name="Stielow J.B."/>
            <person name="Szollosi G."/>
            <person name="Zifcakova L."/>
            <person name="Stursova M."/>
            <person name="Spatafora J.W."/>
            <person name="Tedersoo L."/>
            <person name="Vaario L.M."/>
            <person name="Yamada A."/>
            <person name="Yan M."/>
            <person name="Wang P."/>
            <person name="Xu J."/>
            <person name="Bruns T."/>
            <person name="Baldrian P."/>
            <person name="Vilgalys R."/>
            <person name="Dunand C."/>
            <person name="Henrissat B."/>
            <person name="Grigoriev I.V."/>
            <person name="Hibbett D."/>
            <person name="Nagy L.G."/>
            <person name="Martin F.M."/>
        </authorList>
    </citation>
    <scope>NUCLEOTIDE SEQUENCE</scope>
    <source>
        <strain evidence="3">UH-Tt-Lm1</strain>
    </source>
</reference>
<evidence type="ECO:0000256" key="1">
    <source>
        <dbReference type="SAM" id="Phobius"/>
    </source>
</evidence>
<dbReference type="PANTHER" id="PTHR34814:SF1">
    <property type="entry name" value="NITROSOGUANIDINE RESISTANCE PROTEIN SNG1"/>
    <property type="match status" value="1"/>
</dbReference>
<evidence type="ECO:0000313" key="3">
    <source>
        <dbReference type="EMBL" id="KAF9785554.1"/>
    </source>
</evidence>
<keyword evidence="1" id="KW-0472">Membrane</keyword>
<organism evidence="3 4">
    <name type="scientific">Thelephora terrestris</name>
    <dbReference type="NCBI Taxonomy" id="56493"/>
    <lineage>
        <taxon>Eukaryota</taxon>
        <taxon>Fungi</taxon>
        <taxon>Dikarya</taxon>
        <taxon>Basidiomycota</taxon>
        <taxon>Agaricomycotina</taxon>
        <taxon>Agaricomycetes</taxon>
        <taxon>Thelephorales</taxon>
        <taxon>Thelephoraceae</taxon>
        <taxon>Thelephora</taxon>
    </lineage>
</organism>
<feature type="transmembrane region" description="Helical" evidence="1">
    <location>
        <begin position="426"/>
        <end position="447"/>
    </location>
</feature>